<dbReference type="Pfam" id="PF00905">
    <property type="entry name" value="Transpeptidase"/>
    <property type="match status" value="1"/>
</dbReference>
<dbReference type="EMBL" id="FXTU01000002">
    <property type="protein sequence ID" value="SMP10957.1"/>
    <property type="molecule type" value="Genomic_DNA"/>
</dbReference>
<dbReference type="Gene3D" id="3.30.450.330">
    <property type="match status" value="1"/>
</dbReference>
<organism evidence="7 8">
    <name type="scientific">Laceyella tengchongensis</name>
    <dbReference type="NCBI Taxonomy" id="574699"/>
    <lineage>
        <taxon>Bacteria</taxon>
        <taxon>Bacillati</taxon>
        <taxon>Bacillota</taxon>
        <taxon>Bacilli</taxon>
        <taxon>Bacillales</taxon>
        <taxon>Thermoactinomycetaceae</taxon>
        <taxon>Laceyella</taxon>
    </lineage>
</organism>
<dbReference type="SMART" id="SM00740">
    <property type="entry name" value="PASTA"/>
    <property type="match status" value="1"/>
</dbReference>
<comment type="caution">
    <text evidence="7">The sequence shown here is derived from an EMBL/GenBank/DDBJ whole genome shotgun (WGS) entry which is preliminary data.</text>
</comment>
<dbReference type="PANTHER" id="PTHR30627">
    <property type="entry name" value="PEPTIDOGLYCAN D,D-TRANSPEPTIDASE"/>
    <property type="match status" value="1"/>
</dbReference>
<dbReference type="SUPFAM" id="SSF56519">
    <property type="entry name" value="Penicillin binding protein dimerisation domain"/>
    <property type="match status" value="1"/>
</dbReference>
<dbReference type="GO" id="GO:0008658">
    <property type="term" value="F:penicillin binding"/>
    <property type="evidence" value="ECO:0007669"/>
    <property type="project" value="InterPro"/>
</dbReference>
<gene>
    <name evidence="7" type="ORF">SAMN06265361_102227</name>
</gene>
<name>A0AA46AE76_9BACL</name>
<evidence type="ECO:0000256" key="5">
    <source>
        <dbReference type="SAM" id="Phobius"/>
    </source>
</evidence>
<dbReference type="Gene3D" id="3.90.1310.10">
    <property type="entry name" value="Penicillin-binding protein 2a (Domain 2)"/>
    <property type="match status" value="1"/>
</dbReference>
<proteinExistence type="inferred from homology"/>
<dbReference type="Pfam" id="PF03793">
    <property type="entry name" value="PASTA"/>
    <property type="match status" value="1"/>
</dbReference>
<dbReference type="InterPro" id="IPR005543">
    <property type="entry name" value="PASTA_dom"/>
</dbReference>
<comment type="subcellular location">
    <subcellularLocation>
        <location evidence="1">Membrane</location>
    </subcellularLocation>
</comment>
<dbReference type="InterPro" id="IPR011927">
    <property type="entry name" value="SpoVD_pbp"/>
</dbReference>
<dbReference type="PROSITE" id="PS51178">
    <property type="entry name" value="PASTA"/>
    <property type="match status" value="1"/>
</dbReference>
<dbReference type="NCBIfam" id="TIGR02214">
    <property type="entry name" value="spoVD_pbp"/>
    <property type="match status" value="1"/>
</dbReference>
<evidence type="ECO:0000256" key="4">
    <source>
        <dbReference type="SAM" id="MobiDB-lite"/>
    </source>
</evidence>
<feature type="transmembrane region" description="Helical" evidence="5">
    <location>
        <begin position="12"/>
        <end position="32"/>
    </location>
</feature>
<keyword evidence="3 5" id="KW-0472">Membrane</keyword>
<evidence type="ECO:0000256" key="3">
    <source>
        <dbReference type="ARBA" id="ARBA00023136"/>
    </source>
</evidence>
<dbReference type="RefSeq" id="WP_102992865.1">
    <property type="nucleotide sequence ID" value="NZ_FXTU01000002.1"/>
</dbReference>
<keyword evidence="5" id="KW-0812">Transmembrane</keyword>
<dbReference type="Pfam" id="PF03717">
    <property type="entry name" value="PBP_dimer"/>
    <property type="match status" value="1"/>
</dbReference>
<sequence length="657" mass="72704">MRGRRVVVRKRLFSLLLIAVFILTALMGRLAYVQLFQGTWLAEKAKDLWSRDIPFEAKRGKLLDRNRKELAYNVSTPSVMAIPAQLKDPAKTAKILASILQGPEEKIYEQITKREVINRITPWGRKISEEKAREIQGLRLPGIAVVEDSKRYYPYGSMAAHVLGFTGIDNQGLAGIELIYDEKLRGTKGYVSFSTNARGEKLPGGVDRYTPPRDGMNLVTTLDYQIQTIIERELDQAMAEYQPENILAIAMDPRTGELLGMASRPTFRPDQYRTTNPLIYNRNLPIWKTYEPGSTFKIITLAAALEEKKVSLNESFNDPGYIMVGGARLRCWKAGGHGHQNFREVVENSCNPGFVTLGQRLGKTTLFSYIRTFGFGQKTGIDLNGEAKGILFKESRVGPVELATTAFGQGVSVTPIQQVAAVSAAINGGVLYEPHLAKGWADPETGELVEEIKPKVKRRVISKETSYQVRNVLESVVARGTGRKAFVDGYRVGGKTGTAQKVGPDGRYMRNNHIVSFIGFAPADDPRLVVYVAVDNPKGIQFGGVVAAPIVGDIIEDSLRYMKVPKRKNQIPPEDTPLTPALVGTPNLTGQDIERIRNSLFSFPLQVYGEGRIVVDQMPKPGQRVKKGTTIKIYLGDGEKKNGRTSAPKQGNRPDAL</sequence>
<keyword evidence="5" id="KW-1133">Transmembrane helix</keyword>
<dbReference type="InterPro" id="IPR012338">
    <property type="entry name" value="Beta-lactam/transpept-like"/>
</dbReference>
<dbReference type="AlphaFoldDB" id="A0AA46AE76"/>
<reference evidence="7" key="1">
    <citation type="submission" date="2017-05" db="EMBL/GenBank/DDBJ databases">
        <authorList>
            <person name="Varghese N."/>
            <person name="Submissions S."/>
        </authorList>
    </citation>
    <scope>NUCLEOTIDE SEQUENCE</scope>
    <source>
        <strain evidence="7">DSM 45262</strain>
    </source>
</reference>
<feature type="region of interest" description="Disordered" evidence="4">
    <location>
        <begin position="635"/>
        <end position="657"/>
    </location>
</feature>
<evidence type="ECO:0000313" key="7">
    <source>
        <dbReference type="EMBL" id="SMP10957.1"/>
    </source>
</evidence>
<feature type="domain" description="PASTA" evidence="6">
    <location>
        <begin position="579"/>
        <end position="637"/>
    </location>
</feature>
<dbReference type="SUPFAM" id="SSF54184">
    <property type="entry name" value="Penicillin-binding protein 2x (pbp-2x), c-terminal domain"/>
    <property type="match status" value="1"/>
</dbReference>
<dbReference type="InterPro" id="IPR036138">
    <property type="entry name" value="PBP_dimer_sf"/>
</dbReference>
<comment type="similarity">
    <text evidence="2">Belongs to the transpeptidase family.</text>
</comment>
<dbReference type="InterPro" id="IPR001460">
    <property type="entry name" value="PCN-bd_Tpept"/>
</dbReference>
<accession>A0AA46AE76</accession>
<dbReference type="InterPro" id="IPR005311">
    <property type="entry name" value="PBP_dimer"/>
</dbReference>
<evidence type="ECO:0000313" key="8">
    <source>
        <dbReference type="Proteomes" id="UP001157946"/>
    </source>
</evidence>
<keyword evidence="8" id="KW-1185">Reference proteome</keyword>
<dbReference type="PANTHER" id="PTHR30627:SF1">
    <property type="entry name" value="PEPTIDOGLYCAN D,D-TRANSPEPTIDASE FTSI"/>
    <property type="match status" value="1"/>
</dbReference>
<evidence type="ECO:0000259" key="6">
    <source>
        <dbReference type="PROSITE" id="PS51178"/>
    </source>
</evidence>
<dbReference type="InterPro" id="IPR050515">
    <property type="entry name" value="Beta-lactam/transpept"/>
</dbReference>
<evidence type="ECO:0000256" key="2">
    <source>
        <dbReference type="ARBA" id="ARBA00007171"/>
    </source>
</evidence>
<protein>
    <submittedName>
        <fullName evidence="7">Stage V sporulation protein D (Sporulation-specific penicillin-binding protein)</fullName>
    </submittedName>
</protein>
<dbReference type="Gene3D" id="3.40.710.10">
    <property type="entry name" value="DD-peptidase/beta-lactamase superfamily"/>
    <property type="match status" value="1"/>
</dbReference>
<dbReference type="GO" id="GO:0005886">
    <property type="term" value="C:plasma membrane"/>
    <property type="evidence" value="ECO:0007669"/>
    <property type="project" value="TreeGrafter"/>
</dbReference>
<dbReference type="GO" id="GO:0071555">
    <property type="term" value="P:cell wall organization"/>
    <property type="evidence" value="ECO:0007669"/>
    <property type="project" value="TreeGrafter"/>
</dbReference>
<dbReference type="Proteomes" id="UP001157946">
    <property type="component" value="Unassembled WGS sequence"/>
</dbReference>
<evidence type="ECO:0000256" key="1">
    <source>
        <dbReference type="ARBA" id="ARBA00004370"/>
    </source>
</evidence>
<dbReference type="SUPFAM" id="SSF56601">
    <property type="entry name" value="beta-lactamase/transpeptidase-like"/>
    <property type="match status" value="1"/>
</dbReference>